<organism evidence="6 7">
    <name type="scientific">Enterococcus xiangfangensis</name>
    <dbReference type="NCBI Taxonomy" id="1296537"/>
    <lineage>
        <taxon>Bacteria</taxon>
        <taxon>Bacillati</taxon>
        <taxon>Bacillota</taxon>
        <taxon>Bacilli</taxon>
        <taxon>Lactobacillales</taxon>
        <taxon>Enterococcaceae</taxon>
        <taxon>Enterococcus</taxon>
    </lineage>
</organism>
<dbReference type="SUPFAM" id="SSF52540">
    <property type="entry name" value="P-loop containing nucleoside triphosphate hydrolases"/>
    <property type="match status" value="1"/>
</dbReference>
<dbReference type="EMBL" id="JARQAJ010000001">
    <property type="protein sequence ID" value="MDT2758524.1"/>
    <property type="molecule type" value="Genomic_DNA"/>
</dbReference>
<evidence type="ECO:0000256" key="2">
    <source>
        <dbReference type="ARBA" id="ARBA00022448"/>
    </source>
</evidence>
<accession>A0ABU3F780</accession>
<keyword evidence="2" id="KW-0813">Transport</keyword>
<dbReference type="PANTHER" id="PTHR42711:SF5">
    <property type="entry name" value="ABC TRANSPORTER ATP-BINDING PROTEIN NATA"/>
    <property type="match status" value="1"/>
</dbReference>
<sequence>MNTFQTKPMITIDHAKKQFGKVSVLKDISMTIQKGEIYTLLGENGAGKTTLIKMMTTLLQPDSGEITIAGRSVTKQPNEVRELISLNSQEATVDMFFSGYENLRLIARLRGVKNEKAEIQQLAKRLGLEEFIDRRVAEYSGGMRRRLDIAMSLVGDPEILFLDEPTTGVDPKNRLEIWRIIREISDAGKTIFLTTQYLDEADRLSDHISFLHKGEIVLTGTPAELKKNTNKKVKITLETEQHEQGKALLTQAGISFEDNEGLIINDEDQQQTLELFVANQLTIVALIAEEVSLETIFLMITKEQNK</sequence>
<comment type="caution">
    <text evidence="6">The sequence shown here is derived from an EMBL/GenBank/DDBJ whole genome shotgun (WGS) entry which is preliminary data.</text>
</comment>
<dbReference type="Proteomes" id="UP001181046">
    <property type="component" value="Unassembled WGS sequence"/>
</dbReference>
<dbReference type="RefSeq" id="WP_311829289.1">
    <property type="nucleotide sequence ID" value="NZ_JARQAJ010000001.1"/>
</dbReference>
<dbReference type="SMART" id="SM00382">
    <property type="entry name" value="AAA"/>
    <property type="match status" value="1"/>
</dbReference>
<reference evidence="6" key="1">
    <citation type="submission" date="2023-03" db="EMBL/GenBank/DDBJ databases">
        <authorList>
            <person name="Shen W."/>
            <person name="Cai J."/>
        </authorList>
    </citation>
    <scope>NUCLEOTIDE SEQUENCE</scope>
    <source>
        <strain evidence="6">P66-3</strain>
    </source>
</reference>
<keyword evidence="3" id="KW-0547">Nucleotide-binding</keyword>
<dbReference type="Pfam" id="PF00005">
    <property type="entry name" value="ABC_tran"/>
    <property type="match status" value="1"/>
</dbReference>
<dbReference type="InterPro" id="IPR050763">
    <property type="entry name" value="ABC_transporter_ATP-binding"/>
</dbReference>
<comment type="similarity">
    <text evidence="1">Belongs to the ABC transporter superfamily.</text>
</comment>
<name>A0ABU3F780_9ENTE</name>
<proteinExistence type="inferred from homology"/>
<keyword evidence="4 6" id="KW-0067">ATP-binding</keyword>
<keyword evidence="7" id="KW-1185">Reference proteome</keyword>
<dbReference type="InterPro" id="IPR003439">
    <property type="entry name" value="ABC_transporter-like_ATP-bd"/>
</dbReference>
<evidence type="ECO:0000313" key="7">
    <source>
        <dbReference type="Proteomes" id="UP001181046"/>
    </source>
</evidence>
<dbReference type="PANTHER" id="PTHR42711">
    <property type="entry name" value="ABC TRANSPORTER ATP-BINDING PROTEIN"/>
    <property type="match status" value="1"/>
</dbReference>
<feature type="domain" description="ABC transporter" evidence="5">
    <location>
        <begin position="10"/>
        <end position="238"/>
    </location>
</feature>
<dbReference type="PROSITE" id="PS00211">
    <property type="entry name" value="ABC_TRANSPORTER_1"/>
    <property type="match status" value="1"/>
</dbReference>
<dbReference type="InterPro" id="IPR003593">
    <property type="entry name" value="AAA+_ATPase"/>
</dbReference>
<dbReference type="Gene3D" id="3.40.50.300">
    <property type="entry name" value="P-loop containing nucleotide triphosphate hydrolases"/>
    <property type="match status" value="1"/>
</dbReference>
<dbReference type="PROSITE" id="PS50893">
    <property type="entry name" value="ABC_TRANSPORTER_2"/>
    <property type="match status" value="1"/>
</dbReference>
<evidence type="ECO:0000256" key="1">
    <source>
        <dbReference type="ARBA" id="ARBA00005417"/>
    </source>
</evidence>
<dbReference type="InterPro" id="IPR017871">
    <property type="entry name" value="ABC_transporter-like_CS"/>
</dbReference>
<evidence type="ECO:0000313" key="6">
    <source>
        <dbReference type="EMBL" id="MDT2758524.1"/>
    </source>
</evidence>
<dbReference type="GO" id="GO:0005524">
    <property type="term" value="F:ATP binding"/>
    <property type="evidence" value="ECO:0007669"/>
    <property type="project" value="UniProtKB-KW"/>
</dbReference>
<gene>
    <name evidence="6" type="ORF">P7H27_01860</name>
</gene>
<dbReference type="InterPro" id="IPR027417">
    <property type="entry name" value="P-loop_NTPase"/>
</dbReference>
<evidence type="ECO:0000259" key="5">
    <source>
        <dbReference type="PROSITE" id="PS50893"/>
    </source>
</evidence>
<evidence type="ECO:0000256" key="3">
    <source>
        <dbReference type="ARBA" id="ARBA00022741"/>
    </source>
</evidence>
<evidence type="ECO:0000256" key="4">
    <source>
        <dbReference type="ARBA" id="ARBA00022840"/>
    </source>
</evidence>
<protein>
    <submittedName>
        <fullName evidence="6">ABC transporter ATP-binding protein</fullName>
    </submittedName>
</protein>